<dbReference type="OrthoDB" id="191551at2"/>
<proteinExistence type="predicted"/>
<dbReference type="InParanoid" id="A0A395JNP5"/>
<keyword evidence="1" id="KW-0732">Signal</keyword>
<organism evidence="2 3">
    <name type="scientific">Arenicella xantha</name>
    <dbReference type="NCBI Taxonomy" id="644221"/>
    <lineage>
        <taxon>Bacteria</taxon>
        <taxon>Pseudomonadati</taxon>
        <taxon>Pseudomonadota</taxon>
        <taxon>Gammaproteobacteria</taxon>
        <taxon>Arenicellales</taxon>
        <taxon>Arenicellaceae</taxon>
        <taxon>Arenicella</taxon>
    </lineage>
</organism>
<dbReference type="InterPro" id="IPR011050">
    <property type="entry name" value="Pectin_lyase_fold/virulence"/>
</dbReference>
<evidence type="ECO:0000313" key="3">
    <source>
        <dbReference type="Proteomes" id="UP000253083"/>
    </source>
</evidence>
<gene>
    <name evidence="2" type="ORF">DFR28_101502</name>
</gene>
<dbReference type="EMBL" id="QNRT01000001">
    <property type="protein sequence ID" value="RBP53117.1"/>
    <property type="molecule type" value="Genomic_DNA"/>
</dbReference>
<dbReference type="Gene3D" id="2.160.20.10">
    <property type="entry name" value="Single-stranded right-handed beta-helix, Pectin lyase-like"/>
    <property type="match status" value="1"/>
</dbReference>
<accession>A0A395JNP5</accession>
<reference evidence="2 3" key="1">
    <citation type="submission" date="2018-06" db="EMBL/GenBank/DDBJ databases">
        <title>Genomic Encyclopedia of Type Strains, Phase IV (KMG-IV): sequencing the most valuable type-strain genomes for metagenomic binning, comparative biology and taxonomic classification.</title>
        <authorList>
            <person name="Goeker M."/>
        </authorList>
    </citation>
    <scope>NUCLEOTIDE SEQUENCE [LARGE SCALE GENOMIC DNA]</scope>
    <source>
        <strain evidence="2 3">DSM 24032</strain>
    </source>
</reference>
<evidence type="ECO:0008006" key="4">
    <source>
        <dbReference type="Google" id="ProtNLM"/>
    </source>
</evidence>
<sequence>MNTSAALTSLSKYFFAMTLVFIACAAHAQNKVVVVPMSGDDLKPLANIITVAKANGDFNDPVEALMSITDASAANPYLVVIAPGEYTLTERLTMKPYVNVSGSGPEVTRLLGSFASSSQTFGTVVVATSNSRIENLTIQNTGSGANMSGIYGVFSDFTVSNVHILVEGNTDGTVYGMIIRVSSWTVSDSVIESVNEGAGDSYGIYGEYATSRLRAINTTVVAQTDPISVLGENCSFVFDSLTSISPLDSSCD</sequence>
<protein>
    <recommendedName>
        <fullName evidence="4">Pectate lyase-like protein</fullName>
    </recommendedName>
</protein>
<comment type="caution">
    <text evidence="2">The sequence shown here is derived from an EMBL/GenBank/DDBJ whole genome shotgun (WGS) entry which is preliminary data.</text>
</comment>
<keyword evidence="3" id="KW-1185">Reference proteome</keyword>
<evidence type="ECO:0000313" key="2">
    <source>
        <dbReference type="EMBL" id="RBP53117.1"/>
    </source>
</evidence>
<dbReference type="AlphaFoldDB" id="A0A395JNP5"/>
<feature type="chain" id="PRO_5017285814" description="Pectate lyase-like protein" evidence="1">
    <location>
        <begin position="29"/>
        <end position="252"/>
    </location>
</feature>
<name>A0A395JNP5_9GAMM</name>
<dbReference type="InterPro" id="IPR012334">
    <property type="entry name" value="Pectin_lyas_fold"/>
</dbReference>
<feature type="signal peptide" evidence="1">
    <location>
        <begin position="1"/>
        <end position="28"/>
    </location>
</feature>
<evidence type="ECO:0000256" key="1">
    <source>
        <dbReference type="SAM" id="SignalP"/>
    </source>
</evidence>
<dbReference type="SUPFAM" id="SSF51126">
    <property type="entry name" value="Pectin lyase-like"/>
    <property type="match status" value="1"/>
</dbReference>
<dbReference type="Proteomes" id="UP000253083">
    <property type="component" value="Unassembled WGS sequence"/>
</dbReference>